<feature type="transmembrane region" description="Helical" evidence="1">
    <location>
        <begin position="966"/>
        <end position="986"/>
    </location>
</feature>
<feature type="transmembrane region" description="Helical" evidence="1">
    <location>
        <begin position="891"/>
        <end position="910"/>
    </location>
</feature>
<dbReference type="PRINTS" id="PR00702">
    <property type="entry name" value="ACRIFLAVINRP"/>
</dbReference>
<reference evidence="3" key="1">
    <citation type="submission" date="2016-10" db="EMBL/GenBank/DDBJ databases">
        <authorList>
            <person name="Varghese N."/>
            <person name="Submissions S."/>
        </authorList>
    </citation>
    <scope>NUCLEOTIDE SEQUENCE [LARGE SCALE GENOMIC DNA]</scope>
    <source>
        <strain evidence="3">DSM 7165</strain>
    </source>
</reference>
<dbReference type="AlphaFoldDB" id="A0A1H6QIX3"/>
<dbReference type="SUPFAM" id="SSF82714">
    <property type="entry name" value="Multidrug efflux transporter AcrB TolC docking domain, DN and DC subdomains"/>
    <property type="match status" value="1"/>
</dbReference>
<feature type="transmembrane region" description="Helical" evidence="1">
    <location>
        <begin position="1006"/>
        <end position="1031"/>
    </location>
</feature>
<feature type="transmembrane region" description="Helical" evidence="1">
    <location>
        <begin position="539"/>
        <end position="557"/>
    </location>
</feature>
<keyword evidence="3" id="KW-1185">Reference proteome</keyword>
<dbReference type="PANTHER" id="PTHR32063">
    <property type="match status" value="1"/>
</dbReference>
<dbReference type="InterPro" id="IPR001036">
    <property type="entry name" value="Acrflvin-R"/>
</dbReference>
<dbReference type="GO" id="GO:0005886">
    <property type="term" value="C:plasma membrane"/>
    <property type="evidence" value="ECO:0007669"/>
    <property type="project" value="TreeGrafter"/>
</dbReference>
<dbReference type="STRING" id="64971.SAMN05421831_101239"/>
<dbReference type="Gene3D" id="3.30.70.1430">
    <property type="entry name" value="Multidrug efflux transporter AcrB pore domain"/>
    <property type="match status" value="2"/>
</dbReference>
<dbReference type="PANTHER" id="PTHR32063:SF0">
    <property type="entry name" value="SWARMING MOTILITY PROTEIN SWRC"/>
    <property type="match status" value="1"/>
</dbReference>
<dbReference type="GO" id="GO:0042910">
    <property type="term" value="F:xenobiotic transmembrane transporter activity"/>
    <property type="evidence" value="ECO:0007669"/>
    <property type="project" value="TreeGrafter"/>
</dbReference>
<dbReference type="Pfam" id="PF00873">
    <property type="entry name" value="ACR_tran"/>
    <property type="match status" value="1"/>
</dbReference>
<keyword evidence="1" id="KW-1133">Transmembrane helix</keyword>
<evidence type="ECO:0000313" key="3">
    <source>
        <dbReference type="Proteomes" id="UP000242999"/>
    </source>
</evidence>
<sequence>MSTLIAAAMHYSRTTLLILLFLLIGGFIAVQKIPKEANPDVAIPLIYISIPYEGISPEDAVRLLLRPMEKELQSIEGVKEMRSLGSEGHASITLEFNAGFDSQQALQDVREKVDTAKTKLPAATEEPSIHEINVALFPVINIALSSDLAETQILQLARQLKNDLEGLSGVLEVEIGGEREHLMEILIDPQKLETYQLDFAKILQHISSNNQLVAAGAIEALDGRQVIKVPGVVEDLEDMLNMPLASYQGQVLHFRDIAQLSNTFKDPQSFARVNQQPALVLSVKKKVGANIIATLEEVRTLVQAHQSLWPAGQVQVAYLLDQSKIIHTMLKDLFNNVLSGVILVMLVVLATMGFKSSWLVGLAIPSSFLTGIFILYWMGITLNIVVLFSLILVVGMLVDGAIVVIELADRKMQTGTHARQAFTYAASRMAWPVITATATTLVVFMPLLFWPGVVGEFMSYLPLSVLICLSASLFMALIFIPVLGGVLSQSPTSTQVTTPSGAHLATHSTDAHPWQLPAGAFNQAYRTILTSLLAHPWKTFFVSLFFLLATYVAYGVWGKGVEFFPEVDPDNVLVRLHARGDLSIQQKDALLAQVEARIAPVPYIRSLYARSFQAPSGEMAEDVIAEIQVELVDWQERPRAQVILAEFERLTQDMAGFELEFRQAEEGPVQGKPIQVEVSALNTTSLYTSVHKVRQLMQELGGFISVEDNRPLPGIEWRLQVDRSEAMRYQADVALIGQSIQLMTQGIKLSDFRPDYADDEVDIRLRYPATERHLDALMQMQVHTPVGRVPLSHFVHLEPAPKVGNIHRTQGRQVIKVQADAAQGYLVSERVQALAQAFSQHNWPADIKLNFKGEDEQQQETADFLSTAFGVALFLMLLILVTQFNSLYQACLVLSAIVFSTAGVLLGLLITGQAFGVVMVGVGIIALAGIVVNNNIVLIDTYRELRQLHPPPQAALITGSVRLRPVLLTAGTTILGLMPMVLGMNLDILEAQIDLGAPSTQWWTQLASAIAGGLAFATLLTLFLTPALLVLGESLFSQSSAAPSS</sequence>
<feature type="transmembrane region" description="Helical" evidence="1">
    <location>
        <begin position="864"/>
        <end position="884"/>
    </location>
</feature>
<dbReference type="SUPFAM" id="SSF82693">
    <property type="entry name" value="Multidrug efflux transporter AcrB pore domain, PN1, PN2, PC1 and PC2 subdomains"/>
    <property type="match status" value="2"/>
</dbReference>
<dbReference type="InterPro" id="IPR027463">
    <property type="entry name" value="AcrB_DN_DC_subdom"/>
</dbReference>
<feature type="transmembrane region" description="Helical" evidence="1">
    <location>
        <begin position="358"/>
        <end position="378"/>
    </location>
</feature>
<dbReference type="Gene3D" id="1.20.1640.10">
    <property type="entry name" value="Multidrug efflux transporter AcrB transmembrane domain"/>
    <property type="match status" value="2"/>
</dbReference>
<evidence type="ECO:0000313" key="2">
    <source>
        <dbReference type="EMBL" id="SEI39420.1"/>
    </source>
</evidence>
<feature type="transmembrane region" description="Helical" evidence="1">
    <location>
        <begin position="461"/>
        <end position="483"/>
    </location>
</feature>
<dbReference type="SUPFAM" id="SSF82866">
    <property type="entry name" value="Multidrug efflux transporter AcrB transmembrane domain"/>
    <property type="match status" value="2"/>
</dbReference>
<dbReference type="Proteomes" id="UP000242999">
    <property type="component" value="Unassembled WGS sequence"/>
</dbReference>
<dbReference type="Gene3D" id="3.30.70.1440">
    <property type="entry name" value="Multidrug efflux transporter AcrB pore domain"/>
    <property type="match status" value="1"/>
</dbReference>
<protein>
    <submittedName>
        <fullName evidence="2">Multidrug efflux pump</fullName>
    </submittedName>
</protein>
<accession>A0A1H6QIX3</accession>
<dbReference type="Gene3D" id="3.30.2090.10">
    <property type="entry name" value="Multidrug efflux transporter AcrB TolC docking domain, DN and DC subdomains"/>
    <property type="match status" value="2"/>
</dbReference>
<dbReference type="OrthoDB" id="5287122at2"/>
<feature type="transmembrane region" description="Helical" evidence="1">
    <location>
        <begin position="429"/>
        <end position="449"/>
    </location>
</feature>
<evidence type="ECO:0000256" key="1">
    <source>
        <dbReference type="SAM" id="Phobius"/>
    </source>
</evidence>
<dbReference type="EMBL" id="FNYH01000001">
    <property type="protein sequence ID" value="SEI39420.1"/>
    <property type="molecule type" value="Genomic_DNA"/>
</dbReference>
<organism evidence="2 3">
    <name type="scientific">Allopseudospirillum japonicum</name>
    <dbReference type="NCBI Taxonomy" id="64971"/>
    <lineage>
        <taxon>Bacteria</taxon>
        <taxon>Pseudomonadati</taxon>
        <taxon>Pseudomonadota</taxon>
        <taxon>Gammaproteobacteria</taxon>
        <taxon>Oceanospirillales</taxon>
        <taxon>Oceanospirillaceae</taxon>
        <taxon>Allopseudospirillum</taxon>
    </lineage>
</organism>
<dbReference type="RefSeq" id="WP_093308122.1">
    <property type="nucleotide sequence ID" value="NZ_FNYH01000001.1"/>
</dbReference>
<keyword evidence="1" id="KW-0812">Transmembrane</keyword>
<proteinExistence type="predicted"/>
<feature type="transmembrane region" description="Helical" evidence="1">
    <location>
        <begin position="333"/>
        <end position="351"/>
    </location>
</feature>
<feature type="transmembrane region" description="Helical" evidence="1">
    <location>
        <begin position="384"/>
        <end position="408"/>
    </location>
</feature>
<keyword evidence="1" id="KW-0472">Membrane</keyword>
<name>A0A1H6QIX3_9GAMM</name>
<feature type="transmembrane region" description="Helical" evidence="1">
    <location>
        <begin position="916"/>
        <end position="939"/>
    </location>
</feature>
<dbReference type="Gene3D" id="3.30.70.1320">
    <property type="entry name" value="Multidrug efflux transporter AcrB pore domain like"/>
    <property type="match status" value="1"/>
</dbReference>
<gene>
    <name evidence="2" type="ORF">SAMN05421831_101239</name>
</gene>